<evidence type="ECO:0000259" key="8">
    <source>
        <dbReference type="PROSITE" id="PS50995"/>
    </source>
</evidence>
<keyword evidence="10" id="KW-1185">Reference proteome</keyword>
<dbReference type="InterPro" id="IPR036388">
    <property type="entry name" value="WH-like_DNA-bd_sf"/>
</dbReference>
<dbReference type="PROSITE" id="PS50995">
    <property type="entry name" value="HTH_MARR_2"/>
    <property type="match status" value="1"/>
</dbReference>
<evidence type="ECO:0000256" key="4">
    <source>
        <dbReference type="ARBA" id="ARBA00023163"/>
    </source>
</evidence>
<dbReference type="Gene3D" id="1.10.10.10">
    <property type="entry name" value="Winged helix-like DNA-binding domain superfamily/Winged helix DNA-binding domain"/>
    <property type="match status" value="1"/>
</dbReference>
<evidence type="ECO:0000256" key="7">
    <source>
        <dbReference type="ARBA" id="ARBA00047207"/>
    </source>
</evidence>
<gene>
    <name evidence="9" type="ORF">SJ05684_b42820</name>
</gene>
<evidence type="ECO:0000256" key="3">
    <source>
        <dbReference type="ARBA" id="ARBA00023125"/>
    </source>
</evidence>
<dbReference type="RefSeq" id="WP_034857217.1">
    <property type="nucleotide sequence ID" value="NZ_AJQT01000080.1"/>
</dbReference>
<dbReference type="eggNOG" id="COG1846">
    <property type="taxonomic scope" value="Bacteria"/>
</dbReference>
<feature type="domain" description="HTH marR-type" evidence="8">
    <location>
        <begin position="6"/>
        <end position="138"/>
    </location>
</feature>
<geneLocation type="plasmid" evidence="10">
    <name>psj05684b</name>
</geneLocation>
<protein>
    <recommendedName>
        <fullName evidence="6">HTH-type transcriptional regulator SarZ</fullName>
    </recommendedName>
    <alternativeName>
        <fullName evidence="7">Staphylococcal accessory regulator Z</fullName>
    </alternativeName>
</protein>
<dbReference type="InterPro" id="IPR055166">
    <property type="entry name" value="Transc_reg_Sar_Rot_HTH"/>
</dbReference>
<sequence>MTYRFTSSLPYLLNRVGVRMGELFSQRLAEHDLTLPMYRVMAVLRQEGPQRLGDLSAMVTVEISTLSRLVTAMKQVGLVSRVRPEDNGRTVRIDLTKAGEKLVDDLMPIAAHFEEVSIKSFSEDEVNRIKNALKQIHENLEQIGDSD</sequence>
<proteinExistence type="inferred from homology"/>
<keyword evidence="4" id="KW-0804">Transcription</keyword>
<evidence type="ECO:0000256" key="2">
    <source>
        <dbReference type="ARBA" id="ARBA00023015"/>
    </source>
</evidence>
<reference evidence="9 10" key="1">
    <citation type="submission" date="2017-08" db="EMBL/GenBank/DDBJ databases">
        <title>Multipartite genome sequences of Sinorhizobium species nodulating soybeans.</title>
        <authorList>
            <person name="Tian C.F."/>
        </authorList>
    </citation>
    <scope>NUCLEOTIDE SEQUENCE [LARGE SCALE GENOMIC DNA]</scope>
    <source>
        <strain evidence="9 10">CCBAU 05684</strain>
        <plasmid evidence="10">psj05684b</plasmid>
    </source>
</reference>
<dbReference type="AlphaFoldDB" id="A0A249PHU9"/>
<evidence type="ECO:0000256" key="5">
    <source>
        <dbReference type="ARBA" id="ARBA00046337"/>
    </source>
</evidence>
<dbReference type="InterPro" id="IPR000835">
    <property type="entry name" value="HTH_MarR-typ"/>
</dbReference>
<keyword evidence="9" id="KW-0614">Plasmid</keyword>
<comment type="similarity">
    <text evidence="5">Belongs to the SarZ family.</text>
</comment>
<evidence type="ECO:0000256" key="1">
    <source>
        <dbReference type="ARBA" id="ARBA00004496"/>
    </source>
</evidence>
<dbReference type="PANTHER" id="PTHR42756:SF1">
    <property type="entry name" value="TRANSCRIPTIONAL REPRESSOR OF EMRAB OPERON"/>
    <property type="match status" value="1"/>
</dbReference>
<dbReference type="KEGG" id="esj:SJ05684_b42820"/>
<dbReference type="PANTHER" id="PTHR42756">
    <property type="entry name" value="TRANSCRIPTIONAL REGULATOR, MARR"/>
    <property type="match status" value="1"/>
</dbReference>
<dbReference type="STRING" id="716928.GCA_000261485_03890"/>
<evidence type="ECO:0000313" key="10">
    <source>
        <dbReference type="Proteomes" id="UP000217211"/>
    </source>
</evidence>
<dbReference type="Pfam" id="PF22381">
    <property type="entry name" value="Staph_reg_Sar_Rot"/>
    <property type="match status" value="1"/>
</dbReference>
<dbReference type="OrthoDB" id="8906692at2"/>
<dbReference type="GO" id="GO:0003677">
    <property type="term" value="F:DNA binding"/>
    <property type="evidence" value="ECO:0007669"/>
    <property type="project" value="UniProtKB-KW"/>
</dbReference>
<dbReference type="EMBL" id="CP023068">
    <property type="protein sequence ID" value="ASY65264.1"/>
    <property type="molecule type" value="Genomic_DNA"/>
</dbReference>
<evidence type="ECO:0000313" key="9">
    <source>
        <dbReference type="EMBL" id="ASY65264.1"/>
    </source>
</evidence>
<dbReference type="SMART" id="SM00347">
    <property type="entry name" value="HTH_MARR"/>
    <property type="match status" value="1"/>
</dbReference>
<accession>A0A249PHU9</accession>
<name>A0A249PHU9_9HYPH</name>
<keyword evidence="2" id="KW-0805">Transcription regulation</keyword>
<keyword evidence="3" id="KW-0238">DNA-binding</keyword>
<comment type="subcellular location">
    <subcellularLocation>
        <location evidence="1">Cytoplasm</location>
    </subcellularLocation>
</comment>
<dbReference type="Proteomes" id="UP000217211">
    <property type="component" value="Plasmid pSJ05684b"/>
</dbReference>
<evidence type="ECO:0000256" key="6">
    <source>
        <dbReference type="ARBA" id="ARBA00047188"/>
    </source>
</evidence>
<dbReference type="SUPFAM" id="SSF46785">
    <property type="entry name" value="Winged helix' DNA-binding domain"/>
    <property type="match status" value="1"/>
</dbReference>
<dbReference type="GO" id="GO:0003700">
    <property type="term" value="F:DNA-binding transcription factor activity"/>
    <property type="evidence" value="ECO:0007669"/>
    <property type="project" value="InterPro"/>
</dbReference>
<dbReference type="InterPro" id="IPR036390">
    <property type="entry name" value="WH_DNA-bd_sf"/>
</dbReference>
<organism evidence="9 10">
    <name type="scientific">Sinorhizobium sojae CCBAU 05684</name>
    <dbReference type="NCBI Taxonomy" id="716928"/>
    <lineage>
        <taxon>Bacteria</taxon>
        <taxon>Pseudomonadati</taxon>
        <taxon>Pseudomonadota</taxon>
        <taxon>Alphaproteobacteria</taxon>
        <taxon>Hyphomicrobiales</taxon>
        <taxon>Rhizobiaceae</taxon>
        <taxon>Sinorhizobium/Ensifer group</taxon>
        <taxon>Sinorhizobium</taxon>
    </lineage>
</organism>